<evidence type="ECO:0000256" key="20">
    <source>
        <dbReference type="RuleBase" id="RU004494"/>
    </source>
</evidence>
<dbReference type="SUPFAM" id="SSF50022">
    <property type="entry name" value="ISP domain"/>
    <property type="match status" value="1"/>
</dbReference>
<comment type="similarity">
    <text evidence="3">Belongs to the Rieske iron-sulfur protein family.</text>
</comment>
<dbReference type="PANTHER" id="PTHR10134">
    <property type="entry name" value="CYTOCHROME B-C1 COMPLEX SUBUNIT RIESKE, MITOCHONDRIAL"/>
    <property type="match status" value="1"/>
</dbReference>
<evidence type="ECO:0000313" key="23">
    <source>
        <dbReference type="EMBL" id="HHI88513.1"/>
    </source>
</evidence>
<dbReference type="Gene3D" id="1.20.5.510">
    <property type="entry name" value="Single helix bin"/>
    <property type="match status" value="1"/>
</dbReference>
<feature type="domain" description="Rieske" evidence="22">
    <location>
        <begin position="121"/>
        <end position="187"/>
    </location>
</feature>
<evidence type="ECO:0000256" key="11">
    <source>
        <dbReference type="ARBA" id="ARBA00022723"/>
    </source>
</evidence>
<dbReference type="InterPro" id="IPR019470">
    <property type="entry name" value="Ubiq_cytC_Rdtase_Fe-S_su_TAT"/>
</dbReference>
<dbReference type="InterPro" id="IPR017941">
    <property type="entry name" value="Rieske_2Fe-2S"/>
</dbReference>
<evidence type="ECO:0000256" key="9">
    <source>
        <dbReference type="ARBA" id="ARBA00022692"/>
    </source>
</evidence>
<evidence type="ECO:0000256" key="17">
    <source>
        <dbReference type="ARBA" id="ARBA00023136"/>
    </source>
</evidence>
<protein>
    <recommendedName>
        <fullName evidence="6 20">Ubiquinol-cytochrome c reductase iron-sulfur subunit</fullName>
        <ecNumber evidence="5 20">7.1.1.8</ecNumber>
    </recommendedName>
</protein>
<proteinExistence type="inferred from homology"/>
<dbReference type="GO" id="GO:0046872">
    <property type="term" value="F:metal ion binding"/>
    <property type="evidence" value="ECO:0007669"/>
    <property type="project" value="UniProtKB-KW"/>
</dbReference>
<dbReference type="InterPro" id="IPR006317">
    <property type="entry name" value="Ubiquinol_cyt_c_Rdtase_Fe-S-su"/>
</dbReference>
<dbReference type="InterPro" id="IPR006311">
    <property type="entry name" value="TAT_signal"/>
</dbReference>
<dbReference type="PROSITE" id="PS51296">
    <property type="entry name" value="RIESKE"/>
    <property type="match status" value="1"/>
</dbReference>
<dbReference type="InterPro" id="IPR019546">
    <property type="entry name" value="TAT_signal_bac_arc"/>
</dbReference>
<keyword evidence="17" id="KW-0472">Membrane</keyword>
<evidence type="ECO:0000256" key="14">
    <source>
        <dbReference type="ARBA" id="ARBA00022989"/>
    </source>
</evidence>
<keyword evidence="18" id="KW-1015">Disulfide bond</keyword>
<evidence type="ECO:0000256" key="19">
    <source>
        <dbReference type="ARBA" id="ARBA00029351"/>
    </source>
</evidence>
<comment type="caution">
    <text evidence="23">The sequence shown here is derived from an EMBL/GenBank/DDBJ whole genome shotgun (WGS) entry which is preliminary data.</text>
</comment>
<evidence type="ECO:0000256" key="5">
    <source>
        <dbReference type="ARBA" id="ARBA00012951"/>
    </source>
</evidence>
<keyword evidence="14" id="KW-1133">Transmembrane helix</keyword>
<comment type="catalytic activity">
    <reaction evidence="19 20">
        <text>a quinol + 2 Fe(III)-[cytochrome c](out) = a quinone + 2 Fe(II)-[cytochrome c](out) + 2 H(+)(out)</text>
        <dbReference type="Rhea" id="RHEA:11484"/>
        <dbReference type="Rhea" id="RHEA-COMP:10350"/>
        <dbReference type="Rhea" id="RHEA-COMP:14399"/>
        <dbReference type="ChEBI" id="CHEBI:15378"/>
        <dbReference type="ChEBI" id="CHEBI:24646"/>
        <dbReference type="ChEBI" id="CHEBI:29033"/>
        <dbReference type="ChEBI" id="CHEBI:29034"/>
        <dbReference type="ChEBI" id="CHEBI:132124"/>
        <dbReference type="EC" id="7.1.1.8"/>
    </reaction>
</comment>
<name>A0A7V5U0U6_9PROT</name>
<evidence type="ECO:0000256" key="21">
    <source>
        <dbReference type="RuleBase" id="RU004497"/>
    </source>
</evidence>
<dbReference type="InterPro" id="IPR036922">
    <property type="entry name" value="Rieske_2Fe-2S_sf"/>
</dbReference>
<dbReference type="Pfam" id="PF10399">
    <property type="entry name" value="UCR_Fe-S_N"/>
    <property type="match status" value="1"/>
</dbReference>
<keyword evidence="15" id="KW-0408">Iron</keyword>
<evidence type="ECO:0000256" key="12">
    <source>
        <dbReference type="ARBA" id="ARBA00022967"/>
    </source>
</evidence>
<keyword evidence="11" id="KW-0479">Metal-binding</keyword>
<evidence type="ECO:0000256" key="3">
    <source>
        <dbReference type="ARBA" id="ARBA00010651"/>
    </source>
</evidence>
<dbReference type="InterPro" id="IPR014349">
    <property type="entry name" value="Rieske_Fe-S_prot"/>
</dbReference>
<organism evidence="23">
    <name type="scientific">Hellea balneolensis</name>
    <dbReference type="NCBI Taxonomy" id="287478"/>
    <lineage>
        <taxon>Bacteria</taxon>
        <taxon>Pseudomonadati</taxon>
        <taxon>Pseudomonadota</taxon>
        <taxon>Alphaproteobacteria</taxon>
        <taxon>Maricaulales</taxon>
        <taxon>Robiginitomaculaceae</taxon>
        <taxon>Hellea</taxon>
    </lineage>
</organism>
<evidence type="ECO:0000256" key="2">
    <source>
        <dbReference type="ARBA" id="ARBA00004162"/>
    </source>
</evidence>
<dbReference type="InterPro" id="IPR005805">
    <property type="entry name" value="Rieske_Fe-S_prot_C"/>
</dbReference>
<comment type="miscellaneous">
    <text evidence="20">The Rieske protein is a high potential 2Fe-2S protein.</text>
</comment>
<evidence type="ECO:0000256" key="1">
    <source>
        <dbReference type="ARBA" id="ARBA00002444"/>
    </source>
</evidence>
<dbReference type="GO" id="GO:0051537">
    <property type="term" value="F:2 iron, 2 sulfur cluster binding"/>
    <property type="evidence" value="ECO:0007669"/>
    <property type="project" value="UniProtKB-KW"/>
</dbReference>
<evidence type="ECO:0000256" key="18">
    <source>
        <dbReference type="ARBA" id="ARBA00023157"/>
    </source>
</evidence>
<comment type="cofactor">
    <cofactor evidence="20">
        <name>[2Fe-2S] cluster</name>
        <dbReference type="ChEBI" id="CHEBI:190135"/>
    </cofactor>
    <text evidence="20">Binds 1 [2Fe-2S] cluster per subunit.</text>
</comment>
<reference evidence="23" key="1">
    <citation type="journal article" date="2020" name="mSystems">
        <title>Genome- and Community-Level Interaction Insights into Carbon Utilization and Element Cycling Functions of Hydrothermarchaeota in Hydrothermal Sediment.</title>
        <authorList>
            <person name="Zhou Z."/>
            <person name="Liu Y."/>
            <person name="Xu W."/>
            <person name="Pan J."/>
            <person name="Luo Z.H."/>
            <person name="Li M."/>
        </authorList>
    </citation>
    <scope>NUCLEOTIDE SEQUENCE [LARGE SCALE GENOMIC DNA]</scope>
    <source>
        <strain evidence="23">HyVt-538</strain>
    </source>
</reference>
<dbReference type="EC" id="7.1.1.8" evidence="5 20"/>
<keyword evidence="13 20" id="KW-0249">Electron transport</keyword>
<accession>A0A7V5U0U6</accession>
<keyword evidence="7 20" id="KW-0813">Transport</keyword>
<evidence type="ECO:0000256" key="6">
    <source>
        <dbReference type="ARBA" id="ARBA00019816"/>
    </source>
</evidence>
<sequence>MSDEVIHDGEDEPTRRDFIYIATAATAAVGEGALAWPLINQMSAAADTLAASSVEIDLSKVERGQQIKVLWRGKPIFVRNRTDKEIEMADQVDISELRDPQKDEERFVPMPNGKINRHMLVMIGVCTHFGCIPIGEQGKAHPTSHYGGWYCPCHGSEYDTSGRIRLGPAPRNLDIPPYKYISDSIIKVG</sequence>
<evidence type="ECO:0000256" key="8">
    <source>
        <dbReference type="ARBA" id="ARBA00022475"/>
    </source>
</evidence>
<dbReference type="PRINTS" id="PR00162">
    <property type="entry name" value="RIESKE"/>
</dbReference>
<dbReference type="GO" id="GO:0005886">
    <property type="term" value="C:plasma membrane"/>
    <property type="evidence" value="ECO:0007669"/>
    <property type="project" value="UniProtKB-SubCell"/>
</dbReference>
<evidence type="ECO:0000256" key="10">
    <source>
        <dbReference type="ARBA" id="ARBA00022714"/>
    </source>
</evidence>
<dbReference type="AlphaFoldDB" id="A0A7V5U0U6"/>
<evidence type="ECO:0000259" key="22">
    <source>
        <dbReference type="PROSITE" id="PS51296"/>
    </source>
</evidence>
<evidence type="ECO:0000256" key="15">
    <source>
        <dbReference type="ARBA" id="ARBA00023004"/>
    </source>
</evidence>
<dbReference type="Pfam" id="PF00355">
    <property type="entry name" value="Rieske"/>
    <property type="match status" value="1"/>
</dbReference>
<gene>
    <name evidence="23" type="primary">petA</name>
    <name evidence="23" type="ORF">ENK01_01050</name>
</gene>
<dbReference type="EMBL" id="DROP01000072">
    <property type="protein sequence ID" value="HHI88513.1"/>
    <property type="molecule type" value="Genomic_DNA"/>
</dbReference>
<dbReference type="NCBIfam" id="TIGR01416">
    <property type="entry name" value="Rieske_proteo"/>
    <property type="match status" value="1"/>
</dbReference>
<dbReference type="CDD" id="cd03470">
    <property type="entry name" value="Rieske_cytochrome_bc1"/>
    <property type="match status" value="1"/>
</dbReference>
<keyword evidence="8" id="KW-1003">Cell membrane</keyword>
<keyword evidence="16" id="KW-0411">Iron-sulfur</keyword>
<keyword evidence="12" id="KW-1278">Translocase</keyword>
<evidence type="ECO:0000256" key="16">
    <source>
        <dbReference type="ARBA" id="ARBA00023014"/>
    </source>
</evidence>
<keyword evidence="10" id="KW-0001">2Fe-2S</keyword>
<dbReference type="Proteomes" id="UP000885806">
    <property type="component" value="Unassembled WGS sequence"/>
</dbReference>
<keyword evidence="9" id="KW-0812">Transmembrane</keyword>
<dbReference type="PROSITE" id="PS51318">
    <property type="entry name" value="TAT"/>
    <property type="match status" value="1"/>
</dbReference>
<evidence type="ECO:0000256" key="4">
    <source>
        <dbReference type="ARBA" id="ARBA00011649"/>
    </source>
</evidence>
<dbReference type="GO" id="GO:0008121">
    <property type="term" value="F:quinol-cytochrome-c reductase activity"/>
    <property type="evidence" value="ECO:0007669"/>
    <property type="project" value="UniProtKB-EC"/>
</dbReference>
<comment type="subunit">
    <text evidence="4 21">The main subunits of complex b-c1 are: cytochrome b, cytochrome c1 and the Rieske protein.</text>
</comment>
<evidence type="ECO:0000256" key="13">
    <source>
        <dbReference type="ARBA" id="ARBA00022982"/>
    </source>
</evidence>
<dbReference type="Gene3D" id="2.102.10.10">
    <property type="entry name" value="Rieske [2Fe-2S] iron-sulphur domain"/>
    <property type="match status" value="1"/>
</dbReference>
<comment type="subcellular location">
    <subcellularLocation>
        <location evidence="2">Cell membrane</location>
        <topology evidence="2">Single-pass membrane protein</topology>
    </subcellularLocation>
</comment>
<comment type="function">
    <text evidence="1">Component of the ubiquinol-cytochrome c reductase complex (complex III or cytochrome b-c1 complex), which is a respiratory chain that generates an electrochemical potential coupled to ATP synthesis.</text>
</comment>
<evidence type="ECO:0000256" key="7">
    <source>
        <dbReference type="ARBA" id="ARBA00022448"/>
    </source>
</evidence>
<dbReference type="FunFam" id="2.102.10.10:FF:000001">
    <property type="entry name" value="Cytochrome b-c1 complex subunit Rieske, mitochondrial"/>
    <property type="match status" value="1"/>
</dbReference>
<dbReference type="NCBIfam" id="TIGR01409">
    <property type="entry name" value="TAT_signal_seq"/>
    <property type="match status" value="1"/>
</dbReference>